<dbReference type="KEGG" id="spph:KFK14_02335"/>
<keyword evidence="2" id="KW-1185">Reference proteome</keyword>
<dbReference type="Proteomes" id="UP000681425">
    <property type="component" value="Chromosome"/>
</dbReference>
<sequence>MTGMFIEQRDAAIARRFATFPATSPIEAAAAAIGRQDAARPGARLRLILSRHPRVLKWVRILFGFRTENGLADDRLEAIRAEAFSRALLSGRGLS</sequence>
<proteinExistence type="predicted"/>
<dbReference type="EMBL" id="CP073910">
    <property type="protein sequence ID" value="QUT06341.1"/>
    <property type="molecule type" value="Genomic_DNA"/>
</dbReference>
<dbReference type="AlphaFoldDB" id="A0A975Q260"/>
<accession>A0A975Q260</accession>
<organism evidence="1 2">
    <name type="scientific">Sphingobium phenoxybenzoativorans</name>
    <dbReference type="NCBI Taxonomy" id="1592790"/>
    <lineage>
        <taxon>Bacteria</taxon>
        <taxon>Pseudomonadati</taxon>
        <taxon>Pseudomonadota</taxon>
        <taxon>Alphaproteobacteria</taxon>
        <taxon>Sphingomonadales</taxon>
        <taxon>Sphingomonadaceae</taxon>
        <taxon>Sphingobium</taxon>
    </lineage>
</organism>
<evidence type="ECO:0000313" key="1">
    <source>
        <dbReference type="EMBL" id="QUT06341.1"/>
    </source>
</evidence>
<gene>
    <name evidence="1" type="ORF">KFK14_02335</name>
</gene>
<dbReference type="RefSeq" id="WP_212609732.1">
    <property type="nucleotide sequence ID" value="NZ_CP073910.1"/>
</dbReference>
<protein>
    <submittedName>
        <fullName evidence="1">Uncharacterized protein</fullName>
    </submittedName>
</protein>
<reference evidence="1" key="1">
    <citation type="submission" date="2021-04" db="EMBL/GenBank/DDBJ databases">
        <title>Isolation of p-tert-butylphenol degrading bacteria Sphingobium phenoxybenzoativorans Tas13 from active sludge.</title>
        <authorList>
            <person name="Li Y."/>
        </authorList>
    </citation>
    <scope>NUCLEOTIDE SEQUENCE</scope>
    <source>
        <strain evidence="1">Tas13</strain>
    </source>
</reference>
<evidence type="ECO:0000313" key="2">
    <source>
        <dbReference type="Proteomes" id="UP000681425"/>
    </source>
</evidence>
<name>A0A975Q260_9SPHN</name>